<evidence type="ECO:0000256" key="4">
    <source>
        <dbReference type="ARBA" id="ARBA00022833"/>
    </source>
</evidence>
<keyword evidence="3" id="KW-0863">Zinc-finger</keyword>
<evidence type="ECO:0000313" key="7">
    <source>
        <dbReference type="Proteomes" id="UP000014500"/>
    </source>
</evidence>
<keyword evidence="2" id="KW-0479">Metal-binding</keyword>
<dbReference type="PhylomeDB" id="T1IJB4"/>
<dbReference type="Gene3D" id="1.10.10.1070">
    <property type="entry name" value="Zinc finger, BED domain-containing"/>
    <property type="match status" value="1"/>
</dbReference>
<dbReference type="GO" id="GO:0008270">
    <property type="term" value="F:zinc ion binding"/>
    <property type="evidence" value="ECO:0007669"/>
    <property type="project" value="UniProtKB-KW"/>
</dbReference>
<accession>T1IJB4</accession>
<keyword evidence="4" id="KW-0862">Zinc</keyword>
<keyword evidence="7" id="KW-1185">Reference proteome</keyword>
<proteinExistence type="predicted"/>
<evidence type="ECO:0000256" key="3">
    <source>
        <dbReference type="ARBA" id="ARBA00022771"/>
    </source>
</evidence>
<evidence type="ECO:0000256" key="5">
    <source>
        <dbReference type="ARBA" id="ARBA00023242"/>
    </source>
</evidence>
<evidence type="ECO:0000256" key="1">
    <source>
        <dbReference type="ARBA" id="ARBA00004123"/>
    </source>
</evidence>
<dbReference type="SUPFAM" id="SSF140996">
    <property type="entry name" value="Hermes dimerisation domain"/>
    <property type="match status" value="1"/>
</dbReference>
<dbReference type="STRING" id="126957.T1IJB4"/>
<dbReference type="InterPro" id="IPR052035">
    <property type="entry name" value="ZnF_BED_domain_contain"/>
</dbReference>
<organism evidence="6 7">
    <name type="scientific">Strigamia maritima</name>
    <name type="common">European centipede</name>
    <name type="synonym">Geophilus maritimus</name>
    <dbReference type="NCBI Taxonomy" id="126957"/>
    <lineage>
        <taxon>Eukaryota</taxon>
        <taxon>Metazoa</taxon>
        <taxon>Ecdysozoa</taxon>
        <taxon>Arthropoda</taxon>
        <taxon>Myriapoda</taxon>
        <taxon>Chilopoda</taxon>
        <taxon>Pleurostigmophora</taxon>
        <taxon>Geophilomorpha</taxon>
        <taxon>Linotaeniidae</taxon>
        <taxon>Strigamia</taxon>
    </lineage>
</organism>
<dbReference type="AlphaFoldDB" id="T1IJB4"/>
<sequence length="210" mass="24108">MELVNFFERKTVPKTVRDVRFKLARDIALFCARDLIPMNIVTKPGFEEFCKKYGVIKEDEKLPHRTTVSRAALGDVYSGVYSKFKALIRQVSQGLGLTLDCWTDNYQHLSYITYTVHWIDSNWKLQSGSLGTCHFSPPHTGEDIKKKFENIISEYDLNEKQIISVTDCGSNMIRAFKLLKKPRLACIAHGLHNLITRDLLLHADMKEISV</sequence>
<dbReference type="SUPFAM" id="SSF53098">
    <property type="entry name" value="Ribonuclease H-like"/>
    <property type="match status" value="1"/>
</dbReference>
<dbReference type="eggNOG" id="KOG1121">
    <property type="taxonomic scope" value="Eukaryota"/>
</dbReference>
<name>T1IJB4_STRMM</name>
<dbReference type="Proteomes" id="UP000014500">
    <property type="component" value="Unassembled WGS sequence"/>
</dbReference>
<dbReference type="PANTHER" id="PTHR46481">
    <property type="entry name" value="ZINC FINGER BED DOMAIN-CONTAINING PROTEIN 4"/>
    <property type="match status" value="1"/>
</dbReference>
<dbReference type="HOGENOM" id="CLU_1566844_0_0_1"/>
<reference evidence="6" key="2">
    <citation type="submission" date="2015-02" db="UniProtKB">
        <authorList>
            <consortium name="EnsemblMetazoa"/>
        </authorList>
    </citation>
    <scope>IDENTIFICATION</scope>
</reference>
<reference evidence="7" key="1">
    <citation type="submission" date="2011-05" db="EMBL/GenBank/DDBJ databases">
        <authorList>
            <person name="Richards S.R."/>
            <person name="Qu J."/>
            <person name="Jiang H."/>
            <person name="Jhangiani S.N."/>
            <person name="Agravi P."/>
            <person name="Goodspeed R."/>
            <person name="Gross S."/>
            <person name="Mandapat C."/>
            <person name="Jackson L."/>
            <person name="Mathew T."/>
            <person name="Pu L."/>
            <person name="Thornton R."/>
            <person name="Saada N."/>
            <person name="Wilczek-Boney K.B."/>
            <person name="Lee S."/>
            <person name="Kovar C."/>
            <person name="Wu Y."/>
            <person name="Scherer S.E."/>
            <person name="Worley K.C."/>
            <person name="Muzny D.M."/>
            <person name="Gibbs R."/>
        </authorList>
    </citation>
    <scope>NUCLEOTIDE SEQUENCE</scope>
    <source>
        <strain evidence="7">Brora</strain>
    </source>
</reference>
<keyword evidence="5" id="KW-0539">Nucleus</keyword>
<dbReference type="PANTHER" id="PTHR46481:SF10">
    <property type="entry name" value="ZINC FINGER BED DOMAIN-CONTAINING PROTEIN 39"/>
    <property type="match status" value="1"/>
</dbReference>
<dbReference type="EMBL" id="AFFK01014538">
    <property type="status" value="NOT_ANNOTATED_CDS"/>
    <property type="molecule type" value="Genomic_DNA"/>
</dbReference>
<dbReference type="GO" id="GO:0005634">
    <property type="term" value="C:nucleus"/>
    <property type="evidence" value="ECO:0007669"/>
    <property type="project" value="UniProtKB-SubCell"/>
</dbReference>
<evidence type="ECO:0000313" key="6">
    <source>
        <dbReference type="EnsemblMetazoa" id="SMAR000976-PA"/>
    </source>
</evidence>
<dbReference type="OMA" id="FMTFTLH"/>
<dbReference type="InterPro" id="IPR012337">
    <property type="entry name" value="RNaseH-like_sf"/>
</dbReference>
<evidence type="ECO:0008006" key="8">
    <source>
        <dbReference type="Google" id="ProtNLM"/>
    </source>
</evidence>
<evidence type="ECO:0000256" key="2">
    <source>
        <dbReference type="ARBA" id="ARBA00022723"/>
    </source>
</evidence>
<comment type="subcellular location">
    <subcellularLocation>
        <location evidence="1">Nucleus</location>
    </subcellularLocation>
</comment>
<dbReference type="EnsemblMetazoa" id="SMAR000976-RA">
    <property type="protein sequence ID" value="SMAR000976-PA"/>
    <property type="gene ID" value="SMAR000976"/>
</dbReference>
<protein>
    <recommendedName>
        <fullName evidence="8">DUF659 domain-containing protein</fullName>
    </recommendedName>
</protein>